<keyword evidence="8" id="KW-1185">Reference proteome</keyword>
<dbReference type="eggNOG" id="COG1530">
    <property type="taxonomic scope" value="Bacteria"/>
</dbReference>
<dbReference type="GO" id="GO:0004540">
    <property type="term" value="F:RNA nuclease activity"/>
    <property type="evidence" value="ECO:0007669"/>
    <property type="project" value="InterPro"/>
</dbReference>
<dbReference type="PANTHER" id="PTHR30001">
    <property type="entry name" value="RIBONUCLEASE"/>
    <property type="match status" value="1"/>
</dbReference>
<keyword evidence="3" id="KW-0378">Hydrolase</keyword>
<proteinExistence type="predicted"/>
<organism evidence="7 8">
    <name type="scientific">Hyphomonas polymorpha PS728</name>
    <dbReference type="NCBI Taxonomy" id="1280954"/>
    <lineage>
        <taxon>Bacteria</taxon>
        <taxon>Pseudomonadati</taxon>
        <taxon>Pseudomonadota</taxon>
        <taxon>Alphaproteobacteria</taxon>
        <taxon>Hyphomonadales</taxon>
        <taxon>Hyphomonadaceae</taxon>
        <taxon>Hyphomonas</taxon>
    </lineage>
</organism>
<dbReference type="AlphaFoldDB" id="A0A062V3U4"/>
<dbReference type="GO" id="GO:0046872">
    <property type="term" value="F:metal ion binding"/>
    <property type="evidence" value="ECO:0007669"/>
    <property type="project" value="UniProtKB-KW"/>
</dbReference>
<evidence type="ECO:0000256" key="1">
    <source>
        <dbReference type="ARBA" id="ARBA00001946"/>
    </source>
</evidence>
<evidence type="ECO:0000259" key="6">
    <source>
        <dbReference type="Pfam" id="PF10150"/>
    </source>
</evidence>
<name>A0A062V3U4_9PROT</name>
<reference evidence="7 8" key="1">
    <citation type="journal article" date="2014" name="Antonie Van Leeuwenhoek">
        <title>Hyphomonas beringensis sp. nov. and Hyphomonas chukchiensis sp. nov., isolated from surface seawater of the Bering Sea and Chukchi Sea.</title>
        <authorList>
            <person name="Li C."/>
            <person name="Lai Q."/>
            <person name="Li G."/>
            <person name="Dong C."/>
            <person name="Wang J."/>
            <person name="Liao Y."/>
            <person name="Shao Z."/>
        </authorList>
    </citation>
    <scope>NUCLEOTIDE SEQUENCE [LARGE SCALE GENOMIC DNA]</scope>
    <source>
        <strain evidence="7 8">PS728</strain>
    </source>
</reference>
<evidence type="ECO:0000256" key="4">
    <source>
        <dbReference type="ARBA" id="ARBA00022842"/>
    </source>
</evidence>
<keyword evidence="2" id="KW-0479">Metal-binding</keyword>
<dbReference type="InterPro" id="IPR004659">
    <property type="entry name" value="RNase_E/G"/>
</dbReference>
<dbReference type="Proteomes" id="UP000027100">
    <property type="component" value="Unassembled WGS sequence"/>
</dbReference>
<dbReference type="PATRIC" id="fig|1280954.3.peg.3846"/>
<dbReference type="OrthoDB" id="9804278at2"/>
<protein>
    <recommendedName>
        <fullName evidence="6">RNA-binding protein AU-1/Ribonuclease E/G domain-containing protein</fullName>
    </recommendedName>
</protein>
<feature type="domain" description="RNA-binding protein AU-1/Ribonuclease E/G" evidence="6">
    <location>
        <begin position="146"/>
        <end position="265"/>
    </location>
</feature>
<keyword evidence="5" id="KW-0694">RNA-binding</keyword>
<dbReference type="PANTHER" id="PTHR30001:SF0">
    <property type="entry name" value="RIBONUCLEASE G"/>
    <property type="match status" value="1"/>
</dbReference>
<evidence type="ECO:0000256" key="5">
    <source>
        <dbReference type="ARBA" id="ARBA00022884"/>
    </source>
</evidence>
<dbReference type="GO" id="GO:0005737">
    <property type="term" value="C:cytoplasm"/>
    <property type="evidence" value="ECO:0007669"/>
    <property type="project" value="TreeGrafter"/>
</dbReference>
<sequence>MAIARILREQTVGETRWLALGPGDRPAALYLERASNTAALGARLEGRIGKTEPGAGGTFITLAGTMSAFLRTKNGQIRTNPDTLIPSEGTQVTVEVVAEARAGKLARVKLAAPGAGPAVSSADAWRAHLKGGSAAPVEDVPPGDAEVSAAFEDALRPEVTLPGGGQMHIERTRALTAADIDSAGRALKGSAGARALSLNREAAGELSRQMLLRGLGGLVVLDCVSPIAGDGGAKIRAAFAEVWEGLTSRQAKALAPSALGLMEIAADWWITPLAERMLDAAGAPTPETAALEGLRQLEMAAQQARMVRLTLALPQMAHDWLAASRLDAQALLSAKYGARLSIGVHGKAGFELFPTP</sequence>
<evidence type="ECO:0000256" key="3">
    <source>
        <dbReference type="ARBA" id="ARBA00022801"/>
    </source>
</evidence>
<dbReference type="GO" id="GO:0003723">
    <property type="term" value="F:RNA binding"/>
    <property type="evidence" value="ECO:0007669"/>
    <property type="project" value="UniProtKB-KW"/>
</dbReference>
<evidence type="ECO:0000256" key="2">
    <source>
        <dbReference type="ARBA" id="ARBA00022723"/>
    </source>
</evidence>
<comment type="caution">
    <text evidence="7">The sequence shown here is derived from an EMBL/GenBank/DDBJ whole genome shotgun (WGS) entry which is preliminary data.</text>
</comment>
<comment type="cofactor">
    <cofactor evidence="1">
        <name>Mg(2+)</name>
        <dbReference type="ChEBI" id="CHEBI:18420"/>
    </cofactor>
</comment>
<evidence type="ECO:0000313" key="7">
    <source>
        <dbReference type="EMBL" id="KCZ96578.1"/>
    </source>
</evidence>
<dbReference type="GO" id="GO:0006364">
    <property type="term" value="P:rRNA processing"/>
    <property type="evidence" value="ECO:0007669"/>
    <property type="project" value="TreeGrafter"/>
</dbReference>
<dbReference type="Pfam" id="PF10150">
    <property type="entry name" value="RNase_E_G"/>
    <property type="match status" value="1"/>
</dbReference>
<dbReference type="RefSeq" id="WP_051612851.1">
    <property type="nucleotide sequence ID" value="NZ_ARYM01000047.1"/>
</dbReference>
<dbReference type="EMBL" id="ARYM01000047">
    <property type="protein sequence ID" value="KCZ96578.1"/>
    <property type="molecule type" value="Genomic_DNA"/>
</dbReference>
<gene>
    <name evidence="7" type="ORF">HPO_19153</name>
</gene>
<accession>A0A062V3U4</accession>
<dbReference type="InterPro" id="IPR019307">
    <property type="entry name" value="RNA-bd_AU-1/RNase_E/G"/>
</dbReference>
<dbReference type="GO" id="GO:0016787">
    <property type="term" value="F:hydrolase activity"/>
    <property type="evidence" value="ECO:0007669"/>
    <property type="project" value="UniProtKB-KW"/>
</dbReference>
<evidence type="ECO:0000313" key="8">
    <source>
        <dbReference type="Proteomes" id="UP000027100"/>
    </source>
</evidence>
<keyword evidence="4" id="KW-0460">Magnesium</keyword>
<dbReference type="STRING" id="1280954.HPO_19153"/>